<evidence type="ECO:0000313" key="8">
    <source>
        <dbReference type="Ensembl" id="ENSSFOP00015019971.2"/>
    </source>
</evidence>
<reference evidence="8" key="2">
    <citation type="submission" date="2025-08" db="UniProtKB">
        <authorList>
            <consortium name="Ensembl"/>
        </authorList>
    </citation>
    <scope>IDENTIFICATION</scope>
</reference>
<keyword evidence="2" id="KW-0812">Transmembrane</keyword>
<evidence type="ECO:0000256" key="7">
    <source>
        <dbReference type="SAM" id="MobiDB-lite"/>
    </source>
</evidence>
<dbReference type="AlphaFoldDB" id="A0A8C9RIU3"/>
<dbReference type="GeneTree" id="ENSGT00940000155696"/>
<comment type="similarity">
    <text evidence="6">Belongs to the NALF family.</text>
</comment>
<feature type="region of interest" description="Disordered" evidence="7">
    <location>
        <begin position="68"/>
        <end position="108"/>
    </location>
</feature>
<comment type="subcellular location">
    <subcellularLocation>
        <location evidence="1">Membrane</location>
        <topology evidence="1">Multi-pass membrane protein</topology>
    </subcellularLocation>
</comment>
<keyword evidence="9" id="KW-1185">Reference proteome</keyword>
<gene>
    <name evidence="8" type="primary">NALF1</name>
    <name evidence="8" type="synonym">LOC108919982</name>
</gene>
<evidence type="ECO:0000256" key="2">
    <source>
        <dbReference type="ARBA" id="ARBA00022692"/>
    </source>
</evidence>
<dbReference type="OrthoDB" id="10047996at2759"/>
<dbReference type="GO" id="GO:0098703">
    <property type="term" value="P:calcium ion import across plasma membrane"/>
    <property type="evidence" value="ECO:0007669"/>
    <property type="project" value="TreeGrafter"/>
</dbReference>
<dbReference type="PANTHER" id="PTHR15819">
    <property type="entry name" value="TRANSMEMBRANE PROTEIN FAM155"/>
    <property type="match status" value="1"/>
</dbReference>
<protein>
    <submittedName>
        <fullName evidence="8">NALCN channel auxiliary factor 1</fullName>
    </submittedName>
</protein>
<dbReference type="InterPro" id="IPR055288">
    <property type="entry name" value="NALCN_aux_factor_1/2"/>
</dbReference>
<reference evidence="8 9" key="1">
    <citation type="submission" date="2019-04" db="EMBL/GenBank/DDBJ databases">
        <authorList>
            <consortium name="Wellcome Sanger Institute Data Sharing"/>
        </authorList>
    </citation>
    <scope>NUCLEOTIDE SEQUENCE [LARGE SCALE GENOMIC DNA]</scope>
</reference>
<sequence>MTRGAWMCREEDDALRVWFAARVNEKPFADPERAQKWRLSLASLLFLTVLLSDHLWLCAEAKLKPDELSPRDAGEQPAASHIHPAASLHSPASSSSGGSSSSSSSSLRRNESVLLVRGSTEALWTQGTCHPDSLSKNCFTFGDAETLCKGLSSAQGVDFNLSDLYLSFCNTYSLLDLFYGLSSADSLNCSLDMVADGDVLGCSRCVQAYQRSDRRAQEQYEDFEVMVQKYVTDVYSVRTCMDECKMVYKPWLCSQYFQTTQMHCSNKIPCKQYCLEVQKRCPFILPDNDDLIQGGSPSFICTGLSDRQGSSPETECCDVRWDFRPDNRSNGTVKRTHPSCHHKTSVTTSTASRLCNSRLKLCILVLVLLQTLSTLTAAQSSSGLDLRGVTPGEDNAANEE</sequence>
<evidence type="ECO:0000313" key="9">
    <source>
        <dbReference type="Proteomes" id="UP000694397"/>
    </source>
</evidence>
<reference evidence="8" key="3">
    <citation type="submission" date="2025-09" db="UniProtKB">
        <authorList>
            <consortium name="Ensembl"/>
        </authorList>
    </citation>
    <scope>IDENTIFICATION</scope>
</reference>
<evidence type="ECO:0000256" key="1">
    <source>
        <dbReference type="ARBA" id="ARBA00004141"/>
    </source>
</evidence>
<organism evidence="8 9">
    <name type="scientific">Scleropages formosus</name>
    <name type="common">Asian bonytongue</name>
    <name type="synonym">Osteoglossum formosum</name>
    <dbReference type="NCBI Taxonomy" id="113540"/>
    <lineage>
        <taxon>Eukaryota</taxon>
        <taxon>Metazoa</taxon>
        <taxon>Chordata</taxon>
        <taxon>Craniata</taxon>
        <taxon>Vertebrata</taxon>
        <taxon>Euteleostomi</taxon>
        <taxon>Actinopterygii</taxon>
        <taxon>Neopterygii</taxon>
        <taxon>Teleostei</taxon>
        <taxon>Osteoglossocephala</taxon>
        <taxon>Osteoglossomorpha</taxon>
        <taxon>Osteoglossiformes</taxon>
        <taxon>Osteoglossidae</taxon>
        <taxon>Scleropages</taxon>
    </lineage>
</organism>
<keyword evidence="5" id="KW-0325">Glycoprotein</keyword>
<evidence type="ECO:0000256" key="6">
    <source>
        <dbReference type="ARBA" id="ARBA00029445"/>
    </source>
</evidence>
<dbReference type="Ensembl" id="ENSSFOT00015020201.2">
    <property type="protein sequence ID" value="ENSSFOP00015019971.2"/>
    <property type="gene ID" value="ENSSFOG00015012851.2"/>
</dbReference>
<dbReference type="KEGG" id="sfm:108919982"/>
<dbReference type="Proteomes" id="UP000694397">
    <property type="component" value="Chromosome 14"/>
</dbReference>
<feature type="compositionally biased region" description="Low complexity" evidence="7">
    <location>
        <begin position="77"/>
        <end position="107"/>
    </location>
</feature>
<dbReference type="GO" id="GO:0015275">
    <property type="term" value="F:stretch-activated, monoatomic cation-selective, calcium channel activity"/>
    <property type="evidence" value="ECO:0007669"/>
    <property type="project" value="TreeGrafter"/>
</dbReference>
<evidence type="ECO:0000256" key="3">
    <source>
        <dbReference type="ARBA" id="ARBA00022989"/>
    </source>
</evidence>
<dbReference type="PANTHER" id="PTHR15819:SF9">
    <property type="entry name" value="NALCN CHANNEL AUXILIARY FACTOR 1"/>
    <property type="match status" value="1"/>
</dbReference>
<dbReference type="GO" id="GO:0005886">
    <property type="term" value="C:plasma membrane"/>
    <property type="evidence" value="ECO:0007669"/>
    <property type="project" value="TreeGrafter"/>
</dbReference>
<evidence type="ECO:0000256" key="5">
    <source>
        <dbReference type="ARBA" id="ARBA00023180"/>
    </source>
</evidence>
<accession>A0A8C9RIU3</accession>
<name>A0A8C9RIU3_SCLFO</name>
<proteinExistence type="inferred from homology"/>
<keyword evidence="4" id="KW-0472">Membrane</keyword>
<keyword evidence="3" id="KW-1133">Transmembrane helix</keyword>
<evidence type="ECO:0000256" key="4">
    <source>
        <dbReference type="ARBA" id="ARBA00023136"/>
    </source>
</evidence>